<dbReference type="InterPro" id="IPR043910">
    <property type="entry name" value="DUF5767"/>
</dbReference>
<dbReference type="EMBL" id="MN448296">
    <property type="protein sequence ID" value="QFG75018.1"/>
    <property type="molecule type" value="Genomic_DNA"/>
</dbReference>
<sequence length="492" mass="54692">MSGGLDSIKLNTVNLETSNINLEKKDNTIKLNSSDDSKIPGIELLMNDKKKKSPSAAGNSNLASLEEELNNLSNSTSKIEPKLNKSDLFNTDKFNTTGNIKLNTETLGSSSDSKPLQFNVKDNKAGAGSAPIAGSTSTFKKVDKTWDGYTKFNDVPISDQTKPIKETPTLTPEELLKEKFNYLKKLEALQKRGVKLSKKYTMESNFMEMKGEYESLISEKEKSNSVKFQGKMLMAAVTGIEFLNNKFDPFDLNLDGWSEQLNENIDEYDEIFAELHNKYKSKAKIAPELKLLFQLGGSAIMVHMTNTMFKSSIPGMDDIMRQNPELMQQFTQAAVNQMGETNPGFGGFMNNVVQPTMSNTNPTFNRQPPPPSVNTQGPNRVAPPRRNRPDIKFSREQDDKDGINIYETNASVSNEPAIKRSIGGGMMKSSIHNRPEMKGPTNVSDLLSGLKKSSLKKEENSSTVSIEDLKELQNTNMPVKSKKRNNTISLDI</sequence>
<feature type="compositionally biased region" description="Polar residues" evidence="1">
    <location>
        <begin position="357"/>
        <end position="366"/>
    </location>
</feature>
<reference evidence="2" key="1">
    <citation type="journal article" date="2019" name="Philos. Trans. R. Soc. Lond., B, Biol. Sci.">
        <title>Targeted metagenomic recovery of four divergent viruses reveals shared and distinctive characteristics of giant viruses of marine eukaryotes.</title>
        <authorList>
            <person name="Needham D.M."/>
            <person name="Poirier C."/>
            <person name="Hehenberger E."/>
            <person name="Jimenez V."/>
            <person name="Swalwell J.E."/>
            <person name="Santoro A.E."/>
            <person name="Worden A.Z."/>
        </authorList>
    </citation>
    <scope>NUCLEOTIDE SEQUENCE</scope>
    <source>
        <strain evidence="2">OPacV-421</strain>
    </source>
</reference>
<name>A0A5J6VM81_9VIRU</name>
<feature type="compositionally biased region" description="Basic and acidic residues" evidence="1">
    <location>
        <begin position="387"/>
        <end position="402"/>
    </location>
</feature>
<organism evidence="2">
    <name type="scientific">Megaviridae environmental sample</name>
    <dbReference type="NCBI Taxonomy" id="1737588"/>
    <lineage>
        <taxon>Viruses</taxon>
        <taxon>Varidnaviria</taxon>
        <taxon>Bamfordvirae</taxon>
        <taxon>Nucleocytoviricota</taxon>
        <taxon>Megaviricetes</taxon>
        <taxon>Imitervirales</taxon>
        <taxon>Mimiviridae</taxon>
        <taxon>environmental samples</taxon>
    </lineage>
</organism>
<protein>
    <submittedName>
        <fullName evidence="2">Uncharacterized protein</fullName>
    </submittedName>
</protein>
<evidence type="ECO:0000256" key="1">
    <source>
        <dbReference type="SAM" id="MobiDB-lite"/>
    </source>
</evidence>
<accession>A0A5J6VM81</accession>
<evidence type="ECO:0000313" key="2">
    <source>
        <dbReference type="EMBL" id="QFG75018.1"/>
    </source>
</evidence>
<dbReference type="Pfam" id="PF19071">
    <property type="entry name" value="DUF5767"/>
    <property type="match status" value="1"/>
</dbReference>
<proteinExistence type="predicted"/>
<feature type="region of interest" description="Disordered" evidence="1">
    <location>
        <begin position="357"/>
        <end position="442"/>
    </location>
</feature>